<dbReference type="Gene3D" id="1.10.340.70">
    <property type="match status" value="1"/>
</dbReference>
<dbReference type="Pfam" id="PF17921">
    <property type="entry name" value="Integrase_H2C2"/>
    <property type="match status" value="1"/>
</dbReference>
<dbReference type="Gene3D" id="3.30.420.10">
    <property type="entry name" value="Ribonuclease H-like superfamily/Ribonuclease H"/>
    <property type="match status" value="2"/>
</dbReference>
<evidence type="ECO:0000313" key="2">
    <source>
        <dbReference type="EMBL" id="CAB4041424.1"/>
    </source>
</evidence>
<dbReference type="SUPFAM" id="SSF53098">
    <property type="entry name" value="Ribonuclease H-like"/>
    <property type="match status" value="1"/>
</dbReference>
<gene>
    <name evidence="2" type="ORF">PACLA_8A069663</name>
</gene>
<dbReference type="EMBL" id="CACRXK020028295">
    <property type="protein sequence ID" value="CAB4041424.1"/>
    <property type="molecule type" value="Genomic_DNA"/>
</dbReference>
<dbReference type="GO" id="GO:0015074">
    <property type="term" value="P:DNA integration"/>
    <property type="evidence" value="ECO:0007669"/>
    <property type="project" value="InterPro"/>
</dbReference>
<feature type="compositionally biased region" description="Polar residues" evidence="1">
    <location>
        <begin position="270"/>
        <end position="282"/>
    </location>
</feature>
<feature type="compositionally biased region" description="Basic and acidic residues" evidence="1">
    <location>
        <begin position="254"/>
        <end position="269"/>
    </location>
</feature>
<evidence type="ECO:0000256" key="1">
    <source>
        <dbReference type="SAM" id="MobiDB-lite"/>
    </source>
</evidence>
<feature type="region of interest" description="Disordered" evidence="1">
    <location>
        <begin position="254"/>
        <end position="304"/>
    </location>
</feature>
<evidence type="ECO:0000313" key="3">
    <source>
        <dbReference type="Proteomes" id="UP001152795"/>
    </source>
</evidence>
<sequence length="304" mass="35447">MTSLARSYVWWPNMDNDLENKVRTCNNCQINRKNPPEAPLHPWEWPSRPWERIHIDYAGPFLGKIFLIMVDAYSKWLEVHPTNVATSRATIEKLRSTFAIHGFPKTIVSDNASNGLAERAVQTFKVGMKKMSNKESLETRVSRFLFKYRITPHSTTGITPAGMLMSRKPRSRLDVLHPDVRQRVQDQQKKQKELHDQHAVDRQLRPGDLVYSREYGKQQKWCPGVINTQTGPVSYTIQLEDDREVYRHQDQVIHRETPDENENDVRDPDTNQQPVLDQQVVSEENAVPAARYPQRDRQTPDYYS</sequence>
<dbReference type="AlphaFoldDB" id="A0A6S7KF48"/>
<name>A0A6S7KF48_PARCT</name>
<dbReference type="InterPro" id="IPR041588">
    <property type="entry name" value="Integrase_H2C2"/>
</dbReference>
<dbReference type="OrthoDB" id="5982225at2759"/>
<dbReference type="InterPro" id="IPR001584">
    <property type="entry name" value="Integrase_cat-core"/>
</dbReference>
<dbReference type="InterPro" id="IPR036397">
    <property type="entry name" value="RNaseH_sf"/>
</dbReference>
<reference evidence="2" key="1">
    <citation type="submission" date="2020-04" db="EMBL/GenBank/DDBJ databases">
        <authorList>
            <person name="Alioto T."/>
            <person name="Alioto T."/>
            <person name="Gomez Garrido J."/>
        </authorList>
    </citation>
    <scope>NUCLEOTIDE SEQUENCE</scope>
    <source>
        <strain evidence="2">A484AB</strain>
    </source>
</reference>
<feature type="compositionally biased region" description="Basic and acidic residues" evidence="1">
    <location>
        <begin position="293"/>
        <end position="304"/>
    </location>
</feature>
<dbReference type="Proteomes" id="UP001152795">
    <property type="component" value="Unassembled WGS sequence"/>
</dbReference>
<keyword evidence="3" id="KW-1185">Reference proteome</keyword>
<dbReference type="InterPro" id="IPR012337">
    <property type="entry name" value="RNaseH-like_sf"/>
</dbReference>
<proteinExistence type="predicted"/>
<dbReference type="InterPro" id="IPR050951">
    <property type="entry name" value="Retrovirus_Pol_polyprotein"/>
</dbReference>
<dbReference type="PANTHER" id="PTHR37984">
    <property type="entry name" value="PROTEIN CBG26694"/>
    <property type="match status" value="1"/>
</dbReference>
<dbReference type="PANTHER" id="PTHR37984:SF13">
    <property type="entry name" value="RIBONUCLEASE H"/>
    <property type="match status" value="1"/>
</dbReference>
<dbReference type="GO" id="GO:0003676">
    <property type="term" value="F:nucleic acid binding"/>
    <property type="evidence" value="ECO:0007669"/>
    <property type="project" value="InterPro"/>
</dbReference>
<organism evidence="2 3">
    <name type="scientific">Paramuricea clavata</name>
    <name type="common">Red gorgonian</name>
    <name type="synonym">Violescent sea-whip</name>
    <dbReference type="NCBI Taxonomy" id="317549"/>
    <lineage>
        <taxon>Eukaryota</taxon>
        <taxon>Metazoa</taxon>
        <taxon>Cnidaria</taxon>
        <taxon>Anthozoa</taxon>
        <taxon>Octocorallia</taxon>
        <taxon>Malacalcyonacea</taxon>
        <taxon>Plexauridae</taxon>
        <taxon>Paramuricea</taxon>
    </lineage>
</organism>
<dbReference type="PROSITE" id="PS50994">
    <property type="entry name" value="INTEGRASE"/>
    <property type="match status" value="1"/>
</dbReference>
<comment type="caution">
    <text evidence="2">The sequence shown here is derived from an EMBL/GenBank/DDBJ whole genome shotgun (WGS) entry which is preliminary data.</text>
</comment>
<accession>A0A6S7KF48</accession>
<protein>
    <submittedName>
        <fullName evidence="2">Uncharacterized protein K02A2.6-like</fullName>
    </submittedName>
</protein>